<feature type="domain" description="PGG" evidence="9">
    <location>
        <begin position="273"/>
        <end position="397"/>
    </location>
</feature>
<keyword evidence="2 8" id="KW-0812">Transmembrane</keyword>
<dbReference type="PANTHER" id="PTHR24186">
    <property type="entry name" value="PROTEIN PHOSPHATASE 1 REGULATORY SUBUNIT"/>
    <property type="match status" value="1"/>
</dbReference>
<organism evidence="10 11">
    <name type="scientific">Daucus carota subsp. sativus</name>
    <name type="common">Carrot</name>
    <dbReference type="NCBI Taxonomy" id="79200"/>
    <lineage>
        <taxon>Eukaryota</taxon>
        <taxon>Viridiplantae</taxon>
        <taxon>Streptophyta</taxon>
        <taxon>Embryophyta</taxon>
        <taxon>Tracheophyta</taxon>
        <taxon>Spermatophyta</taxon>
        <taxon>Magnoliopsida</taxon>
        <taxon>eudicotyledons</taxon>
        <taxon>Gunneridae</taxon>
        <taxon>Pentapetalae</taxon>
        <taxon>asterids</taxon>
        <taxon>campanulids</taxon>
        <taxon>Apiales</taxon>
        <taxon>Apiaceae</taxon>
        <taxon>Apioideae</taxon>
        <taxon>Scandiceae</taxon>
        <taxon>Daucinae</taxon>
        <taxon>Daucus</taxon>
        <taxon>Daucus sect. Daucus</taxon>
    </lineage>
</organism>
<dbReference type="Pfam" id="PF12796">
    <property type="entry name" value="Ank_2"/>
    <property type="match status" value="2"/>
</dbReference>
<name>A0AAF0WUZ5_DAUCS</name>
<evidence type="ECO:0000256" key="2">
    <source>
        <dbReference type="ARBA" id="ARBA00022692"/>
    </source>
</evidence>
<evidence type="ECO:0000259" key="9">
    <source>
        <dbReference type="Pfam" id="PF13962"/>
    </source>
</evidence>
<keyword evidence="4 8" id="KW-1133">Transmembrane helix</keyword>
<evidence type="ECO:0000256" key="3">
    <source>
        <dbReference type="ARBA" id="ARBA00022737"/>
    </source>
</evidence>
<protein>
    <recommendedName>
        <fullName evidence="9">PGG domain-containing protein</fullName>
    </recommendedName>
</protein>
<keyword evidence="3" id="KW-0677">Repeat</keyword>
<evidence type="ECO:0000256" key="1">
    <source>
        <dbReference type="ARBA" id="ARBA00004141"/>
    </source>
</evidence>
<dbReference type="Pfam" id="PF00023">
    <property type="entry name" value="Ank"/>
    <property type="match status" value="1"/>
</dbReference>
<dbReference type="PROSITE" id="PS50088">
    <property type="entry name" value="ANK_REPEAT"/>
    <property type="match status" value="4"/>
</dbReference>
<reference evidence="10" key="2">
    <citation type="submission" date="2022-03" db="EMBL/GenBank/DDBJ databases">
        <title>Draft title - Genomic analysis of global carrot germplasm unveils the trajectory of domestication and the origin of high carotenoid orange carrot.</title>
        <authorList>
            <person name="Iorizzo M."/>
            <person name="Ellison S."/>
            <person name="Senalik D."/>
            <person name="Macko-Podgorni A."/>
            <person name="Grzebelus D."/>
            <person name="Bostan H."/>
            <person name="Rolling W."/>
            <person name="Curaba J."/>
            <person name="Simon P."/>
        </authorList>
    </citation>
    <scope>NUCLEOTIDE SEQUENCE</scope>
    <source>
        <tissue evidence="10">Leaf</tissue>
    </source>
</reference>
<feature type="repeat" description="ANK" evidence="7">
    <location>
        <begin position="95"/>
        <end position="127"/>
    </location>
</feature>
<evidence type="ECO:0000256" key="8">
    <source>
        <dbReference type="SAM" id="Phobius"/>
    </source>
</evidence>
<keyword evidence="6 8" id="KW-0472">Membrane</keyword>
<dbReference type="SMART" id="SM00248">
    <property type="entry name" value="ANK"/>
    <property type="match status" value="5"/>
</dbReference>
<keyword evidence="11" id="KW-1185">Reference proteome</keyword>
<evidence type="ECO:0000313" key="11">
    <source>
        <dbReference type="Proteomes" id="UP000077755"/>
    </source>
</evidence>
<dbReference type="InterPro" id="IPR026961">
    <property type="entry name" value="PGG_dom"/>
</dbReference>
<dbReference type="GO" id="GO:0005886">
    <property type="term" value="C:plasma membrane"/>
    <property type="evidence" value="ECO:0007669"/>
    <property type="project" value="TreeGrafter"/>
</dbReference>
<accession>A0AAF0WUZ5</accession>
<dbReference type="InterPro" id="IPR002110">
    <property type="entry name" value="Ankyrin_rpt"/>
</dbReference>
<evidence type="ECO:0000256" key="6">
    <source>
        <dbReference type="ARBA" id="ARBA00023136"/>
    </source>
</evidence>
<dbReference type="Pfam" id="PF13962">
    <property type="entry name" value="PGG"/>
    <property type="match status" value="1"/>
</dbReference>
<proteinExistence type="predicted"/>
<gene>
    <name evidence="10" type="ORF">DCAR_0314250</name>
</gene>
<evidence type="ECO:0000256" key="5">
    <source>
        <dbReference type="ARBA" id="ARBA00023043"/>
    </source>
</evidence>
<feature type="repeat" description="ANK" evidence="7">
    <location>
        <begin position="61"/>
        <end position="88"/>
    </location>
</feature>
<comment type="subcellular location">
    <subcellularLocation>
        <location evidence="1">Membrane</location>
        <topology evidence="1">Multi-pass membrane protein</topology>
    </subcellularLocation>
</comment>
<feature type="repeat" description="ANK" evidence="7">
    <location>
        <begin position="159"/>
        <end position="191"/>
    </location>
</feature>
<dbReference type="KEGG" id="dcr:108212933"/>
<dbReference type="PANTHER" id="PTHR24186:SF37">
    <property type="entry name" value="PGG DOMAIN-CONTAINING PROTEIN"/>
    <property type="match status" value="1"/>
</dbReference>
<dbReference type="SUPFAM" id="SSF48403">
    <property type="entry name" value="Ankyrin repeat"/>
    <property type="match status" value="1"/>
</dbReference>
<feature type="repeat" description="ANK" evidence="7">
    <location>
        <begin position="27"/>
        <end position="59"/>
    </location>
</feature>
<sequence length="463" mass="51445">MLDVDALEALIQGDKFILARVSLSSTFNQTPLHLASMLGHVEFVKSLLSYKPDVTKNLDLQGRCALHLASANGYPDIVKLLIEYDENMCRLCDEDGRTPLHLAVFKGQDECVSELLKVNSESDQERTMLHLCIKYNRLNVLISILEPNDQDLSNIKQDDGNTLLHSATVLGRMQIIKYLVKCRSEVDVNSVNENGLTALDMIEQMPKDVKSKDIREFLISAGALRAQENQAETVASRLNPAVDRVVYSNRETSRHSQLGMIFKAFKRSSAFHEKVKEKDDSLLVGASVIAAMAYAAALSPPGGVAAIDAAPLSDGTDDPWSVFYYLPPGGSVLAYFWPGLSNVFWIANTLSFISALTVIFLYVNGSMRRKIVVFATRMAMWITLTTMTTAYVCALVATSPAYNSKNISKSYKHNKTILALVVILCIWNAMIFVILFKAFRASYHLLSRTIIRATFTTQSNHIV</sequence>
<dbReference type="AlphaFoldDB" id="A0AAF0WUZ5"/>
<feature type="transmembrane region" description="Helical" evidence="8">
    <location>
        <begin position="375"/>
        <end position="397"/>
    </location>
</feature>
<dbReference type="InterPro" id="IPR036770">
    <property type="entry name" value="Ankyrin_rpt-contain_sf"/>
</dbReference>
<evidence type="ECO:0000256" key="4">
    <source>
        <dbReference type="ARBA" id="ARBA00022989"/>
    </source>
</evidence>
<dbReference type="PROSITE" id="PS50297">
    <property type="entry name" value="ANK_REP_REGION"/>
    <property type="match status" value="4"/>
</dbReference>
<evidence type="ECO:0000256" key="7">
    <source>
        <dbReference type="PROSITE-ProRule" id="PRU00023"/>
    </source>
</evidence>
<feature type="transmembrane region" description="Helical" evidence="8">
    <location>
        <begin position="417"/>
        <end position="439"/>
    </location>
</feature>
<reference evidence="10" key="1">
    <citation type="journal article" date="2016" name="Nat. Genet.">
        <title>A high-quality carrot genome assembly provides new insights into carotenoid accumulation and asterid genome evolution.</title>
        <authorList>
            <person name="Iorizzo M."/>
            <person name="Ellison S."/>
            <person name="Senalik D."/>
            <person name="Zeng P."/>
            <person name="Satapoomin P."/>
            <person name="Huang J."/>
            <person name="Bowman M."/>
            <person name="Iovene M."/>
            <person name="Sanseverino W."/>
            <person name="Cavagnaro P."/>
            <person name="Yildiz M."/>
            <person name="Macko-Podgorni A."/>
            <person name="Moranska E."/>
            <person name="Grzebelus E."/>
            <person name="Grzebelus D."/>
            <person name="Ashrafi H."/>
            <person name="Zheng Z."/>
            <person name="Cheng S."/>
            <person name="Spooner D."/>
            <person name="Van Deynze A."/>
            <person name="Simon P."/>
        </authorList>
    </citation>
    <scope>NUCLEOTIDE SEQUENCE</scope>
    <source>
        <tissue evidence="10">Leaf</tissue>
    </source>
</reference>
<keyword evidence="5 7" id="KW-0040">ANK repeat</keyword>
<evidence type="ECO:0000313" key="10">
    <source>
        <dbReference type="EMBL" id="WOG94953.1"/>
    </source>
</evidence>
<feature type="transmembrane region" description="Helical" evidence="8">
    <location>
        <begin position="343"/>
        <end position="363"/>
    </location>
</feature>
<dbReference type="Proteomes" id="UP000077755">
    <property type="component" value="Chromosome 3"/>
</dbReference>
<dbReference type="Gene3D" id="1.25.40.20">
    <property type="entry name" value="Ankyrin repeat-containing domain"/>
    <property type="match status" value="1"/>
</dbReference>
<dbReference type="EMBL" id="CP093345">
    <property type="protein sequence ID" value="WOG94953.1"/>
    <property type="molecule type" value="Genomic_DNA"/>
</dbReference>